<keyword evidence="10 11" id="KW-0066">ATP synthesis</keyword>
<accession>A0A7K0D081</accession>
<comment type="caution">
    <text evidence="13">The sequence shown here is derived from an EMBL/GenBank/DDBJ whole genome shotgun (WGS) entry which is preliminary data.</text>
</comment>
<dbReference type="GO" id="GO:0046933">
    <property type="term" value="F:proton-transporting ATP synthase activity, rotational mechanism"/>
    <property type="evidence" value="ECO:0007669"/>
    <property type="project" value="UniProtKB-UniRule"/>
</dbReference>
<evidence type="ECO:0000256" key="11">
    <source>
        <dbReference type="HAMAP-Rule" id="MF_01393"/>
    </source>
</evidence>
<gene>
    <name evidence="13" type="primary">atpB_1</name>
    <name evidence="11" type="synonym">atpB</name>
    <name evidence="13" type="ORF">NRB20_21650</name>
</gene>
<keyword evidence="4 11" id="KW-0138">CF(0)</keyword>
<dbReference type="NCBIfam" id="TIGR01131">
    <property type="entry name" value="ATP_synt_6_or_A"/>
    <property type="match status" value="1"/>
</dbReference>
<evidence type="ECO:0000256" key="5">
    <source>
        <dbReference type="ARBA" id="ARBA00022692"/>
    </source>
</evidence>
<evidence type="ECO:0000256" key="1">
    <source>
        <dbReference type="ARBA" id="ARBA00004141"/>
    </source>
</evidence>
<protein>
    <recommendedName>
        <fullName evidence="11 12">ATP synthase subunit a</fullName>
    </recommendedName>
    <alternativeName>
        <fullName evidence="11">ATP synthase F0 sector subunit a</fullName>
    </alternativeName>
    <alternativeName>
        <fullName evidence="11">F-ATPase subunit 6</fullName>
    </alternativeName>
</protein>
<keyword evidence="3 11" id="KW-0813">Transport</keyword>
<evidence type="ECO:0000313" key="13">
    <source>
        <dbReference type="EMBL" id="MQY19081.1"/>
    </source>
</evidence>
<dbReference type="Gene3D" id="1.20.120.220">
    <property type="entry name" value="ATP synthase, F0 complex, subunit A"/>
    <property type="match status" value="1"/>
</dbReference>
<dbReference type="GO" id="GO:0042777">
    <property type="term" value="P:proton motive force-driven plasma membrane ATP synthesis"/>
    <property type="evidence" value="ECO:0007669"/>
    <property type="project" value="TreeGrafter"/>
</dbReference>
<keyword evidence="14" id="KW-1185">Reference proteome</keyword>
<dbReference type="CDD" id="cd00310">
    <property type="entry name" value="ATP-synt_Fo_a_6"/>
    <property type="match status" value="1"/>
</dbReference>
<organism evidence="13 14">
    <name type="scientific">Nocardia macrotermitis</name>
    <dbReference type="NCBI Taxonomy" id="2585198"/>
    <lineage>
        <taxon>Bacteria</taxon>
        <taxon>Bacillati</taxon>
        <taxon>Actinomycetota</taxon>
        <taxon>Actinomycetes</taxon>
        <taxon>Mycobacteriales</taxon>
        <taxon>Nocardiaceae</taxon>
        <taxon>Nocardia</taxon>
    </lineage>
</organism>
<sequence length="264" mass="28695">MTIHASLTGIPSSIARSELSLADSGAKIKVGEHAVAHFWGMDFNVDTIVSTSVAALIVIVLAIFLRIKLTSGVPNGVQLFFEAITVQMRDQVESAIGLRVAPFVLPLAVTLFTFILLSNWLSVLPVQYGEGELVSPPASDVNFVYALALFVFVFYQGAGIARRGVGGHFKALLKGHTGWGPMVLINIIEEIAKPLSLSLRLFGNMFAGGVMIAVITLFPVWISWGPNAIWKMFDLFVGAIQAFIFSLLTVLYFSQSMALEHENH</sequence>
<keyword evidence="11" id="KW-1003">Cell membrane</keyword>
<name>A0A7K0D081_9NOCA</name>
<evidence type="ECO:0000256" key="12">
    <source>
        <dbReference type="RuleBase" id="RU000483"/>
    </source>
</evidence>
<dbReference type="Pfam" id="PF00119">
    <property type="entry name" value="ATP-synt_A"/>
    <property type="match status" value="1"/>
</dbReference>
<dbReference type="GO" id="GO:0045259">
    <property type="term" value="C:proton-transporting ATP synthase complex"/>
    <property type="evidence" value="ECO:0007669"/>
    <property type="project" value="UniProtKB-KW"/>
</dbReference>
<dbReference type="HAMAP" id="MF_01393">
    <property type="entry name" value="ATP_synth_a_bact"/>
    <property type="match status" value="1"/>
</dbReference>
<feature type="transmembrane region" description="Helical" evidence="11">
    <location>
        <begin position="201"/>
        <end position="222"/>
    </location>
</feature>
<keyword evidence="9 11" id="KW-0472">Membrane</keyword>
<keyword evidence="8 11" id="KW-0406">Ion transport</keyword>
<dbReference type="AlphaFoldDB" id="A0A7K0D081"/>
<evidence type="ECO:0000256" key="7">
    <source>
        <dbReference type="ARBA" id="ARBA00022989"/>
    </source>
</evidence>
<dbReference type="OrthoDB" id="9809130at2"/>
<dbReference type="EMBL" id="WEGK01000004">
    <property type="protein sequence ID" value="MQY19081.1"/>
    <property type="molecule type" value="Genomic_DNA"/>
</dbReference>
<reference evidence="13 14" key="1">
    <citation type="submission" date="2019-10" db="EMBL/GenBank/DDBJ databases">
        <title>Nocardia macrotermitis sp. nov. and Nocardia aurantia sp. nov., isolated from the gut of fungus growing-termite Macrotermes natalensis.</title>
        <authorList>
            <person name="Benndorf R."/>
            <person name="Schwitalla J."/>
            <person name="Martin K."/>
            <person name="De Beer W."/>
            <person name="Kaster A.-K."/>
            <person name="Vollmers J."/>
            <person name="Poulsen M."/>
            <person name="Beemelmanns C."/>
        </authorList>
    </citation>
    <scope>NUCLEOTIDE SEQUENCE [LARGE SCALE GENOMIC DNA]</scope>
    <source>
        <strain evidence="13 14">RB20</strain>
    </source>
</reference>
<keyword evidence="5 11" id="KW-0812">Transmembrane</keyword>
<feature type="transmembrane region" description="Helical" evidence="11">
    <location>
        <begin position="228"/>
        <end position="253"/>
    </location>
</feature>
<feature type="transmembrane region" description="Helical" evidence="11">
    <location>
        <begin position="143"/>
        <end position="161"/>
    </location>
</feature>
<comment type="subcellular location">
    <subcellularLocation>
        <location evidence="11 12">Cell membrane</location>
        <topology evidence="11 12">Multi-pass membrane protein</topology>
    </subcellularLocation>
    <subcellularLocation>
        <location evidence="1">Membrane</location>
        <topology evidence="1">Multi-pass membrane protein</topology>
    </subcellularLocation>
</comment>
<evidence type="ECO:0000256" key="2">
    <source>
        <dbReference type="ARBA" id="ARBA00006810"/>
    </source>
</evidence>
<dbReference type="InterPro" id="IPR023011">
    <property type="entry name" value="ATP_synth_F0_asu_AS"/>
</dbReference>
<feature type="transmembrane region" description="Helical" evidence="11">
    <location>
        <begin position="103"/>
        <end position="123"/>
    </location>
</feature>
<proteinExistence type="inferred from homology"/>
<evidence type="ECO:0000256" key="9">
    <source>
        <dbReference type="ARBA" id="ARBA00023136"/>
    </source>
</evidence>
<evidence type="ECO:0000256" key="3">
    <source>
        <dbReference type="ARBA" id="ARBA00022448"/>
    </source>
</evidence>
<dbReference type="PANTHER" id="PTHR42823:SF3">
    <property type="entry name" value="ATP SYNTHASE SUBUNIT A, CHLOROPLASTIC"/>
    <property type="match status" value="1"/>
</dbReference>
<dbReference type="GO" id="GO:0005886">
    <property type="term" value="C:plasma membrane"/>
    <property type="evidence" value="ECO:0007669"/>
    <property type="project" value="UniProtKB-SubCell"/>
</dbReference>
<dbReference type="SUPFAM" id="SSF81336">
    <property type="entry name" value="F1F0 ATP synthase subunit A"/>
    <property type="match status" value="1"/>
</dbReference>
<dbReference type="PANTHER" id="PTHR42823">
    <property type="entry name" value="ATP SYNTHASE SUBUNIT A, CHLOROPLASTIC"/>
    <property type="match status" value="1"/>
</dbReference>
<dbReference type="PROSITE" id="PS00449">
    <property type="entry name" value="ATPASE_A"/>
    <property type="match status" value="1"/>
</dbReference>
<feature type="transmembrane region" description="Helical" evidence="11">
    <location>
        <begin position="47"/>
        <end position="65"/>
    </location>
</feature>
<keyword evidence="7 11" id="KW-1133">Transmembrane helix</keyword>
<dbReference type="InterPro" id="IPR045082">
    <property type="entry name" value="ATP_syn_F0_a_bact/chloroplast"/>
</dbReference>
<evidence type="ECO:0000313" key="14">
    <source>
        <dbReference type="Proteomes" id="UP000438448"/>
    </source>
</evidence>
<keyword evidence="6 11" id="KW-0375">Hydrogen ion transport</keyword>
<comment type="similarity">
    <text evidence="2 11 12">Belongs to the ATPase A chain family.</text>
</comment>
<dbReference type="InterPro" id="IPR000568">
    <property type="entry name" value="ATP_synth_F0_asu"/>
</dbReference>
<comment type="function">
    <text evidence="11 12">Key component of the proton channel; it plays a direct role in the translocation of protons across the membrane.</text>
</comment>
<evidence type="ECO:0000256" key="4">
    <source>
        <dbReference type="ARBA" id="ARBA00022547"/>
    </source>
</evidence>
<dbReference type="Proteomes" id="UP000438448">
    <property type="component" value="Unassembled WGS sequence"/>
</dbReference>
<evidence type="ECO:0000256" key="6">
    <source>
        <dbReference type="ARBA" id="ARBA00022781"/>
    </source>
</evidence>
<dbReference type="PRINTS" id="PR00123">
    <property type="entry name" value="ATPASEA"/>
</dbReference>
<evidence type="ECO:0000256" key="10">
    <source>
        <dbReference type="ARBA" id="ARBA00023310"/>
    </source>
</evidence>
<dbReference type="InterPro" id="IPR035908">
    <property type="entry name" value="F0_ATP_A_sf"/>
</dbReference>
<evidence type="ECO:0000256" key="8">
    <source>
        <dbReference type="ARBA" id="ARBA00023065"/>
    </source>
</evidence>